<dbReference type="Proteomes" id="UP000823775">
    <property type="component" value="Unassembled WGS sequence"/>
</dbReference>
<proteinExistence type="predicted"/>
<comment type="caution">
    <text evidence="2">The sequence shown here is derived from an EMBL/GenBank/DDBJ whole genome shotgun (WGS) entry which is preliminary data.</text>
</comment>
<protein>
    <submittedName>
        <fullName evidence="2">Uncharacterized protein</fullName>
    </submittedName>
</protein>
<organism evidence="2 3">
    <name type="scientific">Datura stramonium</name>
    <name type="common">Jimsonweed</name>
    <name type="synonym">Common thornapple</name>
    <dbReference type="NCBI Taxonomy" id="4076"/>
    <lineage>
        <taxon>Eukaryota</taxon>
        <taxon>Viridiplantae</taxon>
        <taxon>Streptophyta</taxon>
        <taxon>Embryophyta</taxon>
        <taxon>Tracheophyta</taxon>
        <taxon>Spermatophyta</taxon>
        <taxon>Magnoliopsida</taxon>
        <taxon>eudicotyledons</taxon>
        <taxon>Gunneridae</taxon>
        <taxon>Pentapetalae</taxon>
        <taxon>asterids</taxon>
        <taxon>lamiids</taxon>
        <taxon>Solanales</taxon>
        <taxon>Solanaceae</taxon>
        <taxon>Solanoideae</taxon>
        <taxon>Datureae</taxon>
        <taxon>Datura</taxon>
    </lineage>
</organism>
<gene>
    <name evidence="2" type="ORF">HAX54_025566</name>
</gene>
<evidence type="ECO:0000313" key="3">
    <source>
        <dbReference type="Proteomes" id="UP000823775"/>
    </source>
</evidence>
<name>A0ABS8S771_DATST</name>
<feature type="region of interest" description="Disordered" evidence="1">
    <location>
        <begin position="19"/>
        <end position="47"/>
    </location>
</feature>
<accession>A0ABS8S771</accession>
<sequence>MADPDYLIRVRSALARYHGIPDGVERRPRKKPASDGQTRKRSPEKNKLMKWMICKAQAQEPSSTIALLLKRHSLKLSKLISEAIQSIESIEKEVAVTDGIPFSPSPTELASHIADEGDSEFGALADPGEKINGWHAVPTPMDSGIQDLQNGQHALQGLEWKAQLSCQAPATMTYWVNDSPEMNMMPLPNGLISGAKIEAATTTKKWVRGRLVEVGEGS</sequence>
<evidence type="ECO:0000313" key="2">
    <source>
        <dbReference type="EMBL" id="MCD7454672.1"/>
    </source>
</evidence>
<keyword evidence="3" id="KW-1185">Reference proteome</keyword>
<feature type="compositionally biased region" description="Basic and acidic residues" evidence="1">
    <location>
        <begin position="37"/>
        <end position="47"/>
    </location>
</feature>
<evidence type="ECO:0000256" key="1">
    <source>
        <dbReference type="SAM" id="MobiDB-lite"/>
    </source>
</evidence>
<dbReference type="EMBL" id="JACEIK010000310">
    <property type="protein sequence ID" value="MCD7454672.1"/>
    <property type="molecule type" value="Genomic_DNA"/>
</dbReference>
<reference evidence="2 3" key="1">
    <citation type="journal article" date="2021" name="BMC Genomics">
        <title>Datura genome reveals duplications of psychoactive alkaloid biosynthetic genes and high mutation rate following tissue culture.</title>
        <authorList>
            <person name="Rajewski A."/>
            <person name="Carter-House D."/>
            <person name="Stajich J."/>
            <person name="Litt A."/>
        </authorList>
    </citation>
    <scope>NUCLEOTIDE SEQUENCE [LARGE SCALE GENOMIC DNA]</scope>
    <source>
        <strain evidence="2">AR-01</strain>
    </source>
</reference>